<reference evidence="3 4" key="1">
    <citation type="journal article" date="2018" name="Cell">
        <title>The Chara Genome: Secondary Complexity and Implications for Plant Terrestrialization.</title>
        <authorList>
            <person name="Nishiyama T."/>
            <person name="Sakayama H."/>
            <person name="Vries J.D."/>
            <person name="Buschmann H."/>
            <person name="Saint-Marcoux D."/>
            <person name="Ullrich K.K."/>
            <person name="Haas F.B."/>
            <person name="Vanderstraeten L."/>
            <person name="Becker D."/>
            <person name="Lang D."/>
            <person name="Vosolsobe S."/>
            <person name="Rombauts S."/>
            <person name="Wilhelmsson P.K.I."/>
            <person name="Janitza P."/>
            <person name="Kern R."/>
            <person name="Heyl A."/>
            <person name="Rumpler F."/>
            <person name="Villalobos L.I.A.C."/>
            <person name="Clay J.M."/>
            <person name="Skokan R."/>
            <person name="Toyoda A."/>
            <person name="Suzuki Y."/>
            <person name="Kagoshima H."/>
            <person name="Schijlen E."/>
            <person name="Tajeshwar N."/>
            <person name="Catarino B."/>
            <person name="Hetherington A.J."/>
            <person name="Saltykova A."/>
            <person name="Bonnot C."/>
            <person name="Breuninger H."/>
            <person name="Symeonidi A."/>
            <person name="Radhakrishnan G.V."/>
            <person name="Van Nieuwerburgh F."/>
            <person name="Deforce D."/>
            <person name="Chang C."/>
            <person name="Karol K.G."/>
            <person name="Hedrich R."/>
            <person name="Ulvskov P."/>
            <person name="Glockner G."/>
            <person name="Delwiche C.F."/>
            <person name="Petrasek J."/>
            <person name="Van de Peer Y."/>
            <person name="Friml J."/>
            <person name="Beilby M."/>
            <person name="Dolan L."/>
            <person name="Kohara Y."/>
            <person name="Sugano S."/>
            <person name="Fujiyama A."/>
            <person name="Delaux P.-M."/>
            <person name="Quint M."/>
            <person name="TheiBen G."/>
            <person name="Hagemann M."/>
            <person name="Harholt J."/>
            <person name="Dunand C."/>
            <person name="Zachgo S."/>
            <person name="Langdale J."/>
            <person name="Maumus F."/>
            <person name="Straeten D.V.D."/>
            <person name="Gould S.B."/>
            <person name="Rensing S.A."/>
        </authorList>
    </citation>
    <scope>NUCLEOTIDE SEQUENCE [LARGE SCALE GENOMIC DNA]</scope>
    <source>
        <strain evidence="3 4">S276</strain>
    </source>
</reference>
<keyword evidence="4" id="KW-1185">Reference proteome</keyword>
<feature type="region of interest" description="Disordered" evidence="1">
    <location>
        <begin position="86"/>
        <end position="110"/>
    </location>
</feature>
<dbReference type="Proteomes" id="UP000265515">
    <property type="component" value="Unassembled WGS sequence"/>
</dbReference>
<proteinExistence type="predicted"/>
<dbReference type="CDD" id="cd06168">
    <property type="entry name" value="LSMD1"/>
    <property type="match status" value="1"/>
</dbReference>
<dbReference type="Gramene" id="GBG79291">
    <property type="protein sequence ID" value="GBG79291"/>
    <property type="gene ID" value="CBR_g29441"/>
</dbReference>
<dbReference type="GO" id="GO:0031417">
    <property type="term" value="C:NatC complex"/>
    <property type="evidence" value="ECO:0007669"/>
    <property type="project" value="InterPro"/>
</dbReference>
<name>A0A388LAE1_CHABU</name>
<dbReference type="InterPro" id="IPR034110">
    <property type="entry name" value="LSMD1_Sm"/>
</dbReference>
<evidence type="ECO:0000313" key="4">
    <source>
        <dbReference type="Proteomes" id="UP000265515"/>
    </source>
</evidence>
<feature type="compositionally biased region" description="Basic and acidic residues" evidence="1">
    <location>
        <begin position="90"/>
        <end position="101"/>
    </location>
</feature>
<dbReference type="OrthoDB" id="368909at2759"/>
<dbReference type="OMA" id="CHVECFI"/>
<dbReference type="Gene3D" id="2.30.30.100">
    <property type="match status" value="1"/>
</dbReference>
<dbReference type="EMBL" id="BFEA01000315">
    <property type="protein sequence ID" value="GBG79291.1"/>
    <property type="molecule type" value="Genomic_DNA"/>
</dbReference>
<dbReference type="SUPFAM" id="SSF50182">
    <property type="entry name" value="Sm-like ribonucleoproteins"/>
    <property type="match status" value="1"/>
</dbReference>
<dbReference type="AlphaFoldDB" id="A0A388LAE1"/>
<accession>A0A388LAE1</accession>
<dbReference type="Pfam" id="PF01423">
    <property type="entry name" value="LSM"/>
    <property type="match status" value="1"/>
</dbReference>
<dbReference type="PANTHER" id="PTHR10701">
    <property type="entry name" value="SMALL NUCLEAR RIBONUCLEOPROTEIN-ASSOCIATED PROTEIN B AND N"/>
    <property type="match status" value="1"/>
</dbReference>
<evidence type="ECO:0000259" key="2">
    <source>
        <dbReference type="Pfam" id="PF01423"/>
    </source>
</evidence>
<dbReference type="PANTHER" id="PTHR10701:SF5">
    <property type="entry name" value="N-ALPHA-ACETYLTRANSFERASE 38, NATC AUXILIARY SUBUNIT"/>
    <property type="match status" value="1"/>
</dbReference>
<dbReference type="InterPro" id="IPR050914">
    <property type="entry name" value="snRNP_SmB/NAA38-like"/>
</dbReference>
<sequence>MAEDFPCDMPLSGEAVVAVPTAPGAPIIVPSEEKTLVKKVRLLLHRQFQIGVGDGRTFVGKFHCLDKQGNILLADAVEYRQTSSDFCDAGGEKDDSKKEELSVPGRQPLRPQMEQRSLGLVLIPAKAQVSCKLVTRMDDKMAHLSLNP</sequence>
<protein>
    <recommendedName>
        <fullName evidence="2">Sm domain-containing protein</fullName>
    </recommendedName>
</protein>
<feature type="domain" description="Sm" evidence="2">
    <location>
        <begin position="42"/>
        <end position="123"/>
    </location>
</feature>
<evidence type="ECO:0000256" key="1">
    <source>
        <dbReference type="SAM" id="MobiDB-lite"/>
    </source>
</evidence>
<gene>
    <name evidence="3" type="ORF">CBR_g29441</name>
</gene>
<organism evidence="3 4">
    <name type="scientific">Chara braunii</name>
    <name type="common">Braun's stonewort</name>
    <dbReference type="NCBI Taxonomy" id="69332"/>
    <lineage>
        <taxon>Eukaryota</taxon>
        <taxon>Viridiplantae</taxon>
        <taxon>Streptophyta</taxon>
        <taxon>Charophyceae</taxon>
        <taxon>Charales</taxon>
        <taxon>Characeae</taxon>
        <taxon>Chara</taxon>
    </lineage>
</organism>
<dbReference type="InterPro" id="IPR010920">
    <property type="entry name" value="LSM_dom_sf"/>
</dbReference>
<evidence type="ECO:0000313" key="3">
    <source>
        <dbReference type="EMBL" id="GBG79291.1"/>
    </source>
</evidence>
<dbReference type="InterPro" id="IPR001163">
    <property type="entry name" value="Sm_dom_euk/arc"/>
</dbReference>
<comment type="caution">
    <text evidence="3">The sequence shown here is derived from an EMBL/GenBank/DDBJ whole genome shotgun (WGS) entry which is preliminary data.</text>
</comment>